<dbReference type="Proteomes" id="UP001589627">
    <property type="component" value="Unassembled WGS sequence"/>
</dbReference>
<name>A0ABV5YN49_9ACTN</name>
<reference evidence="1 2" key="1">
    <citation type="submission" date="2024-09" db="EMBL/GenBank/DDBJ databases">
        <authorList>
            <person name="Sun Q."/>
            <person name="Mori K."/>
        </authorList>
    </citation>
    <scope>NUCLEOTIDE SEQUENCE [LARGE SCALE GENOMIC DNA]</scope>
    <source>
        <strain evidence="1 2">TBRC 0563</strain>
    </source>
</reference>
<evidence type="ECO:0008006" key="3">
    <source>
        <dbReference type="Google" id="ProtNLM"/>
    </source>
</evidence>
<evidence type="ECO:0000313" key="2">
    <source>
        <dbReference type="Proteomes" id="UP001589627"/>
    </source>
</evidence>
<dbReference type="EMBL" id="JBHLZP010000282">
    <property type="protein sequence ID" value="MFB9836490.1"/>
    <property type="molecule type" value="Genomic_DNA"/>
</dbReference>
<dbReference type="InterPro" id="IPR011050">
    <property type="entry name" value="Pectin_lyase_fold/virulence"/>
</dbReference>
<sequence length="321" mass="31477">MSVVDGNLTTIGEREPGMRSFYRMGGGLGVVTAMMAAPVSAPSASASGQFAVACDATALASAVIAANASPAILRLAPRCVYNITSQLPQITGNVVLVGGPSTTIRHDPATAANFRLLDVGASGGLRVIGIFLRNGNPAGNGGGVQNAGRLVLDHVTLNGNLAGASAVAGGNGGALANLPGARALVARSVISSNEAIRALAETGTGNGGGIDNAGDLTIFASRLVANNATSALSVAGTGNGGGLATQPGGVSRVIQATINENTATNAGGGVFNAGTTSLIRSLVLRNRATIAGGVFGSVTLRRSIVRGNTPDNCVPAAPACN</sequence>
<evidence type="ECO:0000313" key="1">
    <source>
        <dbReference type="EMBL" id="MFB9836490.1"/>
    </source>
</evidence>
<proteinExistence type="predicted"/>
<keyword evidence="2" id="KW-1185">Reference proteome</keyword>
<gene>
    <name evidence="1" type="ORF">ACFFNX_30385</name>
</gene>
<accession>A0ABV5YN49</accession>
<protein>
    <recommendedName>
        <fullName evidence="3">Outer membrane repeat protein</fullName>
    </recommendedName>
</protein>
<organism evidence="1 2">
    <name type="scientific">Actinoallomurus acaciae</name>
    <dbReference type="NCBI Taxonomy" id="502577"/>
    <lineage>
        <taxon>Bacteria</taxon>
        <taxon>Bacillati</taxon>
        <taxon>Actinomycetota</taxon>
        <taxon>Actinomycetes</taxon>
        <taxon>Streptosporangiales</taxon>
        <taxon>Thermomonosporaceae</taxon>
        <taxon>Actinoallomurus</taxon>
    </lineage>
</organism>
<comment type="caution">
    <text evidence="1">The sequence shown here is derived from an EMBL/GenBank/DDBJ whole genome shotgun (WGS) entry which is preliminary data.</text>
</comment>
<dbReference type="SUPFAM" id="SSF51126">
    <property type="entry name" value="Pectin lyase-like"/>
    <property type="match status" value="1"/>
</dbReference>
<dbReference type="RefSeq" id="WP_378209303.1">
    <property type="nucleotide sequence ID" value="NZ_JBHLZP010000282.1"/>
</dbReference>